<dbReference type="PANTHER" id="PTHR21363">
    <property type="entry name" value="PREPHENATE DEHYDROGENASE"/>
    <property type="match status" value="1"/>
</dbReference>
<dbReference type="EMBL" id="OMOH01000003">
    <property type="protein sequence ID" value="SPF68087.1"/>
    <property type="molecule type" value="Genomic_DNA"/>
</dbReference>
<dbReference type="Gene3D" id="3.40.50.720">
    <property type="entry name" value="NAD(P)-binding Rossmann-like Domain"/>
    <property type="match status" value="1"/>
</dbReference>
<accession>A0A375I3V7</accession>
<dbReference type="Pfam" id="PF07991">
    <property type="entry name" value="KARI_N"/>
    <property type="match status" value="1"/>
</dbReference>
<dbReference type="Pfam" id="PF16896">
    <property type="entry name" value="PGDH_C"/>
    <property type="match status" value="1"/>
</dbReference>
<dbReference type="GO" id="GO:0006571">
    <property type="term" value="P:tyrosine biosynthetic process"/>
    <property type="evidence" value="ECO:0007669"/>
    <property type="project" value="TreeGrafter"/>
</dbReference>
<dbReference type="SUPFAM" id="SSF51735">
    <property type="entry name" value="NAD(P)-binding Rossmann-fold domains"/>
    <property type="match status" value="1"/>
</dbReference>
<keyword evidence="5" id="KW-1185">Reference proteome</keyword>
<sequence>MSENLKIAVVGAGGKMGMRVSNNLQRTDWTVFYCENGEAGRQRVQEAGREVVPTDDVIGDVDVAILAVPDVALEPVTADVVPKMKSGAMVLTLDPAAAYAGLLTMRDDLDYVVAHPTHPSVFLERHTPEEYADTFGGVAAPQNSVAALQQGDESIKPLAEKIISTMYGPVIKVYWTSVHDLAVLEPTLNETIGCMIGQFLKDAIDATVCHTDMDEATVTAMIHGHIWIALTNALRGSNPFSDACLLAMDYGREAIIKDDWERIFNDDDLDIVIAKMLKLDKVRH</sequence>
<dbReference type="GO" id="GO:0008977">
    <property type="term" value="F:prephenate dehydrogenase (NAD+) activity"/>
    <property type="evidence" value="ECO:0007669"/>
    <property type="project" value="TreeGrafter"/>
</dbReference>
<evidence type="ECO:0000259" key="2">
    <source>
        <dbReference type="Pfam" id="PF07991"/>
    </source>
</evidence>
<proteinExistence type="predicted"/>
<dbReference type="RefSeq" id="WP_119715270.1">
    <property type="nucleotide sequence ID" value="NZ_OMOH01000003.1"/>
</dbReference>
<dbReference type="InterPro" id="IPR013116">
    <property type="entry name" value="KARI_N"/>
</dbReference>
<evidence type="ECO:0000259" key="3">
    <source>
        <dbReference type="Pfam" id="PF16896"/>
    </source>
</evidence>
<evidence type="ECO:0000256" key="1">
    <source>
        <dbReference type="ARBA" id="ARBA00023002"/>
    </source>
</evidence>
<dbReference type="PANTHER" id="PTHR21363:SF0">
    <property type="entry name" value="PREPHENATE DEHYDROGENASE [NADP(+)]"/>
    <property type="match status" value="1"/>
</dbReference>
<organism evidence="4 5">
    <name type="scientific">Propionibacterium ruminifibrarum</name>
    <dbReference type="NCBI Taxonomy" id="1962131"/>
    <lineage>
        <taxon>Bacteria</taxon>
        <taxon>Bacillati</taxon>
        <taxon>Actinomycetota</taxon>
        <taxon>Actinomycetes</taxon>
        <taxon>Propionibacteriales</taxon>
        <taxon>Propionibacteriaceae</taxon>
        <taxon>Propionibacterium</taxon>
    </lineage>
</organism>
<evidence type="ECO:0000313" key="5">
    <source>
        <dbReference type="Proteomes" id="UP000265962"/>
    </source>
</evidence>
<dbReference type="InterPro" id="IPR036291">
    <property type="entry name" value="NAD(P)-bd_dom_sf"/>
</dbReference>
<evidence type="ECO:0000313" key="4">
    <source>
        <dbReference type="EMBL" id="SPF68087.1"/>
    </source>
</evidence>
<dbReference type="OrthoDB" id="1677316at2"/>
<gene>
    <name evidence="4" type="ORF">PROPJV5_1045</name>
</gene>
<dbReference type="GO" id="GO:0070403">
    <property type="term" value="F:NAD+ binding"/>
    <property type="evidence" value="ECO:0007669"/>
    <property type="project" value="TreeGrafter"/>
</dbReference>
<dbReference type="InterPro" id="IPR031663">
    <property type="entry name" value="PGDH_C"/>
</dbReference>
<feature type="domain" description="KARI N-terminal Rossmann" evidence="2">
    <location>
        <begin position="4"/>
        <end position="122"/>
    </location>
</feature>
<feature type="domain" description="Phosphogluconate dehydrogenase (decarboxylating) C-terminal" evidence="3">
    <location>
        <begin position="124"/>
        <end position="276"/>
    </location>
</feature>
<dbReference type="AlphaFoldDB" id="A0A375I3V7"/>
<name>A0A375I3V7_9ACTN</name>
<dbReference type="InterPro" id="IPR037161">
    <property type="entry name" value="Semialdehyde_DH-like_C"/>
</dbReference>
<dbReference type="Proteomes" id="UP000265962">
    <property type="component" value="Unassembled WGS sequence"/>
</dbReference>
<protein>
    <submittedName>
        <fullName evidence="4">Phosphogluconate dehydrogenase (Decarboxylating), C-terminal</fullName>
    </submittedName>
</protein>
<keyword evidence="1" id="KW-0560">Oxidoreductase</keyword>
<dbReference type="Gene3D" id="1.10.3640.10">
    <property type="entry name" value="Semialdehyde dehydrogenase-like, C-terminal"/>
    <property type="match status" value="1"/>
</dbReference>
<dbReference type="InterPro" id="IPR050812">
    <property type="entry name" value="Preph/Arog_dehydrog"/>
</dbReference>
<reference evidence="5" key="1">
    <citation type="submission" date="2018-02" db="EMBL/GenBank/DDBJ databases">
        <authorList>
            <person name="Hornung B."/>
        </authorList>
    </citation>
    <scope>NUCLEOTIDE SEQUENCE [LARGE SCALE GENOMIC DNA]</scope>
</reference>